<keyword evidence="1" id="KW-0732">Signal</keyword>
<dbReference type="PANTHER" id="PTHR46333:SF2">
    <property type="entry name" value="CYTOKINESIS PROTEIN 3"/>
    <property type="match status" value="1"/>
</dbReference>
<proteinExistence type="predicted"/>
<evidence type="ECO:0000259" key="2">
    <source>
        <dbReference type="SMART" id="SM00460"/>
    </source>
</evidence>
<gene>
    <name evidence="3" type="ORF">HNV10_15145</name>
</gene>
<evidence type="ECO:0000313" key="4">
    <source>
        <dbReference type="Proteomes" id="UP000805085"/>
    </source>
</evidence>
<sequence length="322" mass="38046">MKNVLLLLFLCFAHLCNAQDYHKVDSIVKLYPSKFKSIESFAKKIDSDFKTEIEKTRAAYYWIANHISYDYEMFQKNESAYKGIKYDNQSEYEEKQLKQEIKYAEQCLKKKKAVCEGYSQLLKFTLNELGITCEVISGSSKQSYREIGRIRNSSNHAWNAVKIENQWQLIDATWSTGNLLNSPNTFNFNDTYFFTNPEVFILSHFPEKEKWQLIDKPMDRSTFFHLPIIYHTFIDSEIKLSKKTNGLLKVKEKGTIQLKFNDINEDKFYSYAFKGQKTTRFLFEKIGNEFIVNIPYLNKRPTSLILYYEGKSILKYKIVLEK</sequence>
<evidence type="ECO:0000256" key="1">
    <source>
        <dbReference type="SAM" id="SignalP"/>
    </source>
</evidence>
<dbReference type="Proteomes" id="UP000805085">
    <property type="component" value="Unassembled WGS sequence"/>
</dbReference>
<keyword evidence="4" id="KW-1185">Reference proteome</keyword>
<dbReference type="PANTHER" id="PTHR46333">
    <property type="entry name" value="CYTOKINESIS PROTEIN 3"/>
    <property type="match status" value="1"/>
</dbReference>
<reference evidence="3 4" key="1">
    <citation type="journal article" date="2015" name="Int. J. Syst. Evol. Microbiol.">
        <title>Winogradskyella litoriviva sp. nov., isolated from coastal seawater.</title>
        <authorList>
            <person name="Nedashkovskaya O.I."/>
            <person name="Kukhlevskiy A.D."/>
            <person name="Zhukova N.V."/>
            <person name="Kim S.J."/>
            <person name="Rhee S.K."/>
            <person name="Mikhailov V.V."/>
        </authorList>
    </citation>
    <scope>NUCLEOTIDE SEQUENCE [LARGE SCALE GENOMIC DNA]</scope>
    <source>
        <strain evidence="3 4">KMM6491</strain>
    </source>
</reference>
<dbReference type="RefSeq" id="WP_173302239.1">
    <property type="nucleotide sequence ID" value="NZ_JABRWQ010000007.1"/>
</dbReference>
<dbReference type="EMBL" id="JABRWQ010000007">
    <property type="protein sequence ID" value="NRD24589.1"/>
    <property type="molecule type" value="Genomic_DNA"/>
</dbReference>
<dbReference type="Gene3D" id="3.10.620.30">
    <property type="match status" value="1"/>
</dbReference>
<dbReference type="InterPro" id="IPR052557">
    <property type="entry name" value="CAP/Cytokinesis_protein"/>
</dbReference>
<comment type="caution">
    <text evidence="3">The sequence shown here is derived from an EMBL/GenBank/DDBJ whole genome shotgun (WGS) entry which is preliminary data.</text>
</comment>
<dbReference type="SMART" id="SM00460">
    <property type="entry name" value="TGc"/>
    <property type="match status" value="1"/>
</dbReference>
<evidence type="ECO:0000313" key="3">
    <source>
        <dbReference type="EMBL" id="NRD24589.1"/>
    </source>
</evidence>
<feature type="signal peptide" evidence="1">
    <location>
        <begin position="1"/>
        <end position="18"/>
    </location>
</feature>
<accession>A0ABX2EA43</accession>
<dbReference type="InterPro" id="IPR002931">
    <property type="entry name" value="Transglutaminase-like"/>
</dbReference>
<dbReference type="Pfam" id="PF01841">
    <property type="entry name" value="Transglut_core"/>
    <property type="match status" value="1"/>
</dbReference>
<feature type="chain" id="PRO_5046600608" description="Transglutaminase-like domain-containing protein" evidence="1">
    <location>
        <begin position="19"/>
        <end position="322"/>
    </location>
</feature>
<name>A0ABX2EA43_9FLAO</name>
<feature type="domain" description="Transglutaminase-like" evidence="2">
    <location>
        <begin position="107"/>
        <end position="174"/>
    </location>
</feature>
<protein>
    <recommendedName>
        <fullName evidence="2">Transglutaminase-like domain-containing protein</fullName>
    </recommendedName>
</protein>
<dbReference type="InterPro" id="IPR038765">
    <property type="entry name" value="Papain-like_cys_pep_sf"/>
</dbReference>
<dbReference type="SUPFAM" id="SSF54001">
    <property type="entry name" value="Cysteine proteinases"/>
    <property type="match status" value="1"/>
</dbReference>
<organism evidence="3 4">
    <name type="scientific">Winogradskyella litoriviva</name>
    <dbReference type="NCBI Taxonomy" id="1220182"/>
    <lineage>
        <taxon>Bacteria</taxon>
        <taxon>Pseudomonadati</taxon>
        <taxon>Bacteroidota</taxon>
        <taxon>Flavobacteriia</taxon>
        <taxon>Flavobacteriales</taxon>
        <taxon>Flavobacteriaceae</taxon>
        <taxon>Winogradskyella</taxon>
    </lineage>
</organism>